<dbReference type="Proteomes" id="UP000886808">
    <property type="component" value="Unassembled WGS sequence"/>
</dbReference>
<reference evidence="8" key="1">
    <citation type="journal article" date="2021" name="PeerJ">
        <title>Extensive microbial diversity within the chicken gut microbiome revealed by metagenomics and culture.</title>
        <authorList>
            <person name="Gilroy R."/>
            <person name="Ravi A."/>
            <person name="Getino M."/>
            <person name="Pursley I."/>
            <person name="Horton D.L."/>
            <person name="Alikhan N.F."/>
            <person name="Baker D."/>
            <person name="Gharbi K."/>
            <person name="Hall N."/>
            <person name="Watson M."/>
            <person name="Adriaenssens E.M."/>
            <person name="Foster-Nyarko E."/>
            <person name="Jarju S."/>
            <person name="Secka A."/>
            <person name="Antonio M."/>
            <person name="Oren A."/>
            <person name="Chaudhuri R.R."/>
            <person name="La Ragione R."/>
            <person name="Hildebrand F."/>
            <person name="Pallen M.J."/>
        </authorList>
    </citation>
    <scope>NUCLEOTIDE SEQUENCE</scope>
    <source>
        <strain evidence="8">CHK193-4272</strain>
    </source>
</reference>
<keyword evidence="4" id="KW-0238">DNA-binding</keyword>
<dbReference type="GO" id="GO:0003677">
    <property type="term" value="F:DNA binding"/>
    <property type="evidence" value="ECO:0007669"/>
    <property type="project" value="UniProtKB-KW"/>
</dbReference>
<evidence type="ECO:0000256" key="1">
    <source>
        <dbReference type="ARBA" id="ARBA00010641"/>
    </source>
</evidence>
<dbReference type="GO" id="GO:0006352">
    <property type="term" value="P:DNA-templated transcription initiation"/>
    <property type="evidence" value="ECO:0007669"/>
    <property type="project" value="InterPro"/>
</dbReference>
<protein>
    <submittedName>
        <fullName evidence="8">Sigma-70 family RNA polymerase sigma factor</fullName>
    </submittedName>
</protein>
<proteinExistence type="inferred from homology"/>
<evidence type="ECO:0000256" key="4">
    <source>
        <dbReference type="ARBA" id="ARBA00023125"/>
    </source>
</evidence>
<feature type="domain" description="RNA polymerase sigma-70 region 2" evidence="6">
    <location>
        <begin position="22"/>
        <end position="88"/>
    </location>
</feature>
<evidence type="ECO:0000259" key="6">
    <source>
        <dbReference type="Pfam" id="PF04542"/>
    </source>
</evidence>
<keyword evidence="3" id="KW-0731">Sigma factor</keyword>
<dbReference type="SUPFAM" id="SSF88659">
    <property type="entry name" value="Sigma3 and sigma4 domains of RNA polymerase sigma factors"/>
    <property type="match status" value="1"/>
</dbReference>
<dbReference type="Pfam" id="PF04542">
    <property type="entry name" value="Sigma70_r2"/>
    <property type="match status" value="1"/>
</dbReference>
<gene>
    <name evidence="8" type="ORF">H9746_04600</name>
</gene>
<dbReference type="InterPro" id="IPR039425">
    <property type="entry name" value="RNA_pol_sigma-70-like"/>
</dbReference>
<accession>A0A9D1THL4</accession>
<feature type="domain" description="RNA polymerase sigma factor 70 region 4 type 2" evidence="7">
    <location>
        <begin position="117"/>
        <end position="169"/>
    </location>
</feature>
<evidence type="ECO:0000313" key="9">
    <source>
        <dbReference type="Proteomes" id="UP000886808"/>
    </source>
</evidence>
<name>A0A9D1THL4_9FIRM</name>
<keyword evidence="2" id="KW-0805">Transcription regulation</keyword>
<dbReference type="AlphaFoldDB" id="A0A9D1THL4"/>
<dbReference type="InterPro" id="IPR013325">
    <property type="entry name" value="RNA_pol_sigma_r2"/>
</dbReference>
<dbReference type="InterPro" id="IPR013249">
    <property type="entry name" value="RNA_pol_sigma70_r4_t2"/>
</dbReference>
<dbReference type="InterPro" id="IPR013324">
    <property type="entry name" value="RNA_pol_sigma_r3/r4-like"/>
</dbReference>
<dbReference type="InterPro" id="IPR014284">
    <property type="entry name" value="RNA_pol_sigma-70_dom"/>
</dbReference>
<dbReference type="GO" id="GO:0016987">
    <property type="term" value="F:sigma factor activity"/>
    <property type="evidence" value="ECO:0007669"/>
    <property type="project" value="UniProtKB-KW"/>
</dbReference>
<dbReference type="Pfam" id="PF08281">
    <property type="entry name" value="Sigma70_r4_2"/>
    <property type="match status" value="1"/>
</dbReference>
<comment type="caution">
    <text evidence="8">The sequence shown here is derived from an EMBL/GenBank/DDBJ whole genome shotgun (WGS) entry which is preliminary data.</text>
</comment>
<dbReference type="EMBL" id="DXIE01000028">
    <property type="protein sequence ID" value="HIV62114.1"/>
    <property type="molecule type" value="Genomic_DNA"/>
</dbReference>
<evidence type="ECO:0000256" key="5">
    <source>
        <dbReference type="ARBA" id="ARBA00023163"/>
    </source>
</evidence>
<sequence>MNDLYLIKKLKSHDKKAFYSVIEKYTPYVSVILYRTLNKTASKEDLEELTSDVFIALWYNIDSLTGNNLSGYLATIAKNKAKNYLRSLSPVNENINNIEISVDDSTSNTSMYNDRHNQLLFAINSLGFPDDEIFKMYYFDDLKTNEIARELALSHATVRTKLFRGKNKLKKYFNERGIGYEELI</sequence>
<reference evidence="8" key="2">
    <citation type="submission" date="2021-04" db="EMBL/GenBank/DDBJ databases">
        <authorList>
            <person name="Gilroy R."/>
        </authorList>
    </citation>
    <scope>NUCLEOTIDE SEQUENCE</scope>
    <source>
        <strain evidence="8">CHK193-4272</strain>
    </source>
</reference>
<dbReference type="SUPFAM" id="SSF88946">
    <property type="entry name" value="Sigma2 domain of RNA polymerase sigma factors"/>
    <property type="match status" value="1"/>
</dbReference>
<dbReference type="PANTHER" id="PTHR43133:SF8">
    <property type="entry name" value="RNA POLYMERASE SIGMA FACTOR HI_1459-RELATED"/>
    <property type="match status" value="1"/>
</dbReference>
<evidence type="ECO:0000256" key="3">
    <source>
        <dbReference type="ARBA" id="ARBA00023082"/>
    </source>
</evidence>
<organism evidence="8 9">
    <name type="scientific">Candidatus Butyricicoccus avistercoris</name>
    <dbReference type="NCBI Taxonomy" id="2838518"/>
    <lineage>
        <taxon>Bacteria</taxon>
        <taxon>Bacillati</taxon>
        <taxon>Bacillota</taxon>
        <taxon>Clostridia</taxon>
        <taxon>Eubacteriales</taxon>
        <taxon>Butyricicoccaceae</taxon>
        <taxon>Butyricicoccus</taxon>
    </lineage>
</organism>
<keyword evidence="5" id="KW-0804">Transcription</keyword>
<dbReference type="InterPro" id="IPR036388">
    <property type="entry name" value="WH-like_DNA-bd_sf"/>
</dbReference>
<dbReference type="InterPro" id="IPR007627">
    <property type="entry name" value="RNA_pol_sigma70_r2"/>
</dbReference>
<dbReference type="PANTHER" id="PTHR43133">
    <property type="entry name" value="RNA POLYMERASE ECF-TYPE SIGMA FACTO"/>
    <property type="match status" value="1"/>
</dbReference>
<dbReference type="Gene3D" id="1.10.10.10">
    <property type="entry name" value="Winged helix-like DNA-binding domain superfamily/Winged helix DNA-binding domain"/>
    <property type="match status" value="1"/>
</dbReference>
<comment type="similarity">
    <text evidence="1">Belongs to the sigma-70 factor family. ECF subfamily.</text>
</comment>
<evidence type="ECO:0000259" key="7">
    <source>
        <dbReference type="Pfam" id="PF08281"/>
    </source>
</evidence>
<evidence type="ECO:0000313" key="8">
    <source>
        <dbReference type="EMBL" id="HIV62114.1"/>
    </source>
</evidence>
<dbReference type="NCBIfam" id="TIGR02937">
    <property type="entry name" value="sigma70-ECF"/>
    <property type="match status" value="1"/>
</dbReference>
<evidence type="ECO:0000256" key="2">
    <source>
        <dbReference type="ARBA" id="ARBA00023015"/>
    </source>
</evidence>
<dbReference type="Gene3D" id="1.10.1740.10">
    <property type="match status" value="1"/>
</dbReference>